<dbReference type="SUPFAM" id="SSF110004">
    <property type="entry name" value="Glycolipid transfer protein, GLTP"/>
    <property type="match status" value="1"/>
</dbReference>
<dbReference type="GO" id="GO:1902387">
    <property type="term" value="F:ceramide 1-phosphate binding"/>
    <property type="evidence" value="ECO:0007669"/>
    <property type="project" value="TreeGrafter"/>
</dbReference>
<comment type="caution">
    <text evidence="3">The sequence shown here is derived from an EMBL/GenBank/DDBJ whole genome shotgun (WGS) entry which is preliminary data.</text>
</comment>
<evidence type="ECO:0000256" key="1">
    <source>
        <dbReference type="ARBA" id="ARBA00022448"/>
    </source>
</evidence>
<dbReference type="STRING" id="7102.A0A2A4J8S5"/>
<dbReference type="Pfam" id="PF08718">
    <property type="entry name" value="GLTP"/>
    <property type="match status" value="1"/>
</dbReference>
<dbReference type="Gene3D" id="1.10.3520.10">
    <property type="entry name" value="Glycolipid transfer protein"/>
    <property type="match status" value="1"/>
</dbReference>
<gene>
    <name evidence="3" type="ORF">B5V51_5137</name>
</gene>
<dbReference type="GO" id="GO:1902388">
    <property type="term" value="F:ceramide 1-phosphate transfer activity"/>
    <property type="evidence" value="ECO:0007669"/>
    <property type="project" value="TreeGrafter"/>
</dbReference>
<keyword evidence="1" id="KW-0813">Transport</keyword>
<proteinExistence type="predicted"/>
<dbReference type="InterPro" id="IPR014830">
    <property type="entry name" value="Glycolipid_transfer_prot_dom"/>
</dbReference>
<dbReference type="InterPro" id="IPR036497">
    <property type="entry name" value="GLTP_sf"/>
</dbReference>
<dbReference type="AlphaFoldDB" id="A0A2A4J8S5"/>
<evidence type="ECO:0000259" key="2">
    <source>
        <dbReference type="Pfam" id="PF08718"/>
    </source>
</evidence>
<protein>
    <recommendedName>
        <fullName evidence="2">Glycolipid transfer protein domain-containing protein</fullName>
    </recommendedName>
</protein>
<name>A0A2A4J8S5_HELVI</name>
<sequence length="211" mass="24136">MASASSSDLCFFLRVKEFPPVINGRINIIEFLEASTDLVSVVERLGTVFGPVKYDMQGNIDKVKKLYTYDKNSCLLELMLAEHANTNGKPIAAEGVLWLNRALLFFEIAFEQILSHLQAKAPEVNMKKIFTVAYEGSVKKYHNWVTQQIFSFICKMSPSFPQVVKSFEMENDLNGFENKIERFQIPLHLVRCKIDDFFRDSNIIPQQIADA</sequence>
<dbReference type="PANTHER" id="PTHR10219:SF25">
    <property type="entry name" value="PLECKSTRIN HOMOLOGY DOMAIN-CONTAINING FAMILY A MEMBER 8"/>
    <property type="match status" value="1"/>
</dbReference>
<dbReference type="PANTHER" id="PTHR10219">
    <property type="entry name" value="GLYCOLIPID TRANSFER PROTEIN-RELATED"/>
    <property type="match status" value="1"/>
</dbReference>
<evidence type="ECO:0000313" key="3">
    <source>
        <dbReference type="EMBL" id="PCG68517.1"/>
    </source>
</evidence>
<dbReference type="EMBL" id="NWSH01002327">
    <property type="protein sequence ID" value="PCG68517.1"/>
    <property type="molecule type" value="Genomic_DNA"/>
</dbReference>
<accession>A0A2A4J8S5</accession>
<reference evidence="3" key="1">
    <citation type="submission" date="2017-09" db="EMBL/GenBank/DDBJ databases">
        <title>Contemporary evolution of a Lepidopteran species, Heliothis virescens, in response to modern agricultural practices.</title>
        <authorList>
            <person name="Fritz M.L."/>
            <person name="Deyonke A.M."/>
            <person name="Papanicolaou A."/>
            <person name="Micinski S."/>
            <person name="Westbrook J."/>
            <person name="Gould F."/>
        </authorList>
    </citation>
    <scope>NUCLEOTIDE SEQUENCE [LARGE SCALE GENOMIC DNA]</scope>
    <source>
        <strain evidence="3">HvINT-</strain>
        <tissue evidence="3">Whole body</tissue>
    </source>
</reference>
<organism evidence="3">
    <name type="scientific">Heliothis virescens</name>
    <name type="common">Tobacco budworm moth</name>
    <dbReference type="NCBI Taxonomy" id="7102"/>
    <lineage>
        <taxon>Eukaryota</taxon>
        <taxon>Metazoa</taxon>
        <taxon>Ecdysozoa</taxon>
        <taxon>Arthropoda</taxon>
        <taxon>Hexapoda</taxon>
        <taxon>Insecta</taxon>
        <taxon>Pterygota</taxon>
        <taxon>Neoptera</taxon>
        <taxon>Endopterygota</taxon>
        <taxon>Lepidoptera</taxon>
        <taxon>Glossata</taxon>
        <taxon>Ditrysia</taxon>
        <taxon>Noctuoidea</taxon>
        <taxon>Noctuidae</taxon>
        <taxon>Heliothinae</taxon>
        <taxon>Heliothis</taxon>
    </lineage>
</organism>
<dbReference type="GO" id="GO:0016020">
    <property type="term" value="C:membrane"/>
    <property type="evidence" value="ECO:0007669"/>
    <property type="project" value="TreeGrafter"/>
</dbReference>
<feature type="domain" description="Glycolipid transfer protein" evidence="2">
    <location>
        <begin position="27"/>
        <end position="165"/>
    </location>
</feature>
<dbReference type="GO" id="GO:0005829">
    <property type="term" value="C:cytosol"/>
    <property type="evidence" value="ECO:0007669"/>
    <property type="project" value="TreeGrafter"/>
</dbReference>